<dbReference type="EMBL" id="CP001737">
    <property type="protein sequence ID" value="ACV77706.1"/>
    <property type="molecule type" value="Genomic_DNA"/>
</dbReference>
<name>C8XDP2_NAKMY</name>
<keyword evidence="4 12" id="KW-0963">Cytoplasm</keyword>
<evidence type="ECO:0000256" key="2">
    <source>
        <dbReference type="ARBA" id="ARBA00006597"/>
    </source>
</evidence>
<gene>
    <name evidence="12" type="primary">whiB</name>
    <name evidence="14" type="ordered locus">Namu_1303</name>
</gene>
<feature type="domain" description="4Fe-4S Wbl-type" evidence="13">
    <location>
        <begin position="22"/>
        <end position="86"/>
    </location>
</feature>
<comment type="function">
    <text evidence="12">Acts as a transcriptional regulator. Probably redox-responsive. The apo- but not holo-form probably binds DNA.</text>
</comment>
<evidence type="ECO:0000256" key="3">
    <source>
        <dbReference type="ARBA" id="ARBA00022485"/>
    </source>
</evidence>
<dbReference type="PROSITE" id="PS51674">
    <property type="entry name" value="4FE4S_WBL"/>
    <property type="match status" value="1"/>
</dbReference>
<proteinExistence type="inferred from homology"/>
<comment type="cofactor">
    <cofactor evidence="12">
        <name>[4Fe-4S] cluster</name>
        <dbReference type="ChEBI" id="CHEBI:49883"/>
    </cofactor>
    <text evidence="12">Binds 1 [4Fe-4S] cluster per subunit. Following nitrosylation of the [4Fe-4S] cluster binds 1 [4Fe-8(NO)] cluster per subunit.</text>
</comment>
<keyword evidence="7 12" id="KW-0411">Iron-sulfur</keyword>
<reference evidence="14 15" key="2">
    <citation type="journal article" date="2010" name="Stand. Genomic Sci.">
        <title>Complete genome sequence of Nakamurella multipartita type strain (Y-104).</title>
        <authorList>
            <person name="Tice H."/>
            <person name="Mayilraj S."/>
            <person name="Sims D."/>
            <person name="Lapidus A."/>
            <person name="Nolan M."/>
            <person name="Lucas S."/>
            <person name="Glavina Del Rio T."/>
            <person name="Copeland A."/>
            <person name="Cheng J.F."/>
            <person name="Meincke L."/>
            <person name="Bruce D."/>
            <person name="Goodwin L."/>
            <person name="Pitluck S."/>
            <person name="Ivanova N."/>
            <person name="Mavromatis K."/>
            <person name="Ovchinnikova G."/>
            <person name="Pati A."/>
            <person name="Chen A."/>
            <person name="Palaniappan K."/>
            <person name="Land M."/>
            <person name="Hauser L."/>
            <person name="Chang Y.J."/>
            <person name="Jeffries C.D."/>
            <person name="Detter J.C."/>
            <person name="Brettin T."/>
            <person name="Rohde M."/>
            <person name="Goker M."/>
            <person name="Bristow J."/>
            <person name="Eisen J.A."/>
            <person name="Markowitz V."/>
            <person name="Hugenholtz P."/>
            <person name="Kyrpides N.C."/>
            <person name="Klenk H.P."/>
            <person name="Chen F."/>
        </authorList>
    </citation>
    <scope>NUCLEOTIDE SEQUENCE [LARGE SCALE GENOMIC DNA]</scope>
    <source>
        <strain evidence="15">ATCC 700099 / DSM 44233 / CIP 104796 / JCM 9543 / NBRC 105858 / Y-104</strain>
    </source>
</reference>
<dbReference type="InParanoid" id="C8XDP2"/>
<sequence length="118" mass="13038">MADIERLPEPIVDHWDWQGAAACRGMDSEVFFHPSAERARGRRARIQAAKAVCGTCPVIAQCLAHALAVREPYGVWGGRSEDERAELLGLRSLRYPARIRTAPEPVLATTGPGPRREH</sequence>
<evidence type="ECO:0000256" key="4">
    <source>
        <dbReference type="ARBA" id="ARBA00022490"/>
    </source>
</evidence>
<evidence type="ECO:0000256" key="12">
    <source>
        <dbReference type="HAMAP-Rule" id="MF_01479"/>
    </source>
</evidence>
<evidence type="ECO:0000256" key="6">
    <source>
        <dbReference type="ARBA" id="ARBA00023004"/>
    </source>
</evidence>
<dbReference type="GO" id="GO:0045454">
    <property type="term" value="P:cell redox homeostasis"/>
    <property type="evidence" value="ECO:0007669"/>
    <property type="project" value="TreeGrafter"/>
</dbReference>
<dbReference type="GO" id="GO:0047134">
    <property type="term" value="F:protein-disulfide reductase [NAD(P)H] activity"/>
    <property type="evidence" value="ECO:0007669"/>
    <property type="project" value="TreeGrafter"/>
</dbReference>
<evidence type="ECO:0000256" key="7">
    <source>
        <dbReference type="ARBA" id="ARBA00023014"/>
    </source>
</evidence>
<dbReference type="RefSeq" id="WP_015746614.1">
    <property type="nucleotide sequence ID" value="NC_013235.1"/>
</dbReference>
<dbReference type="HAMAP" id="MF_01479">
    <property type="entry name" value="WhiB"/>
    <property type="match status" value="1"/>
</dbReference>
<comment type="PTM">
    <text evidence="12">Upon Fe-S cluster removal intramolecular disulfide bonds are formed.</text>
</comment>
<evidence type="ECO:0000256" key="11">
    <source>
        <dbReference type="ARBA" id="ARBA00023163"/>
    </source>
</evidence>
<dbReference type="STRING" id="479431.Namu_1303"/>
<evidence type="ECO:0000256" key="8">
    <source>
        <dbReference type="ARBA" id="ARBA00023015"/>
    </source>
</evidence>
<protein>
    <recommendedName>
        <fullName evidence="12">Transcriptional regulator WhiB</fullName>
    </recommendedName>
</protein>
<evidence type="ECO:0000259" key="13">
    <source>
        <dbReference type="PROSITE" id="PS51674"/>
    </source>
</evidence>
<dbReference type="InterPro" id="IPR034768">
    <property type="entry name" value="4FE4S_WBL"/>
</dbReference>
<dbReference type="GO" id="GO:0035731">
    <property type="term" value="F:dinitrosyl-iron complex binding"/>
    <property type="evidence" value="ECO:0007669"/>
    <property type="project" value="UniProtKB-UniRule"/>
</dbReference>
<dbReference type="GO" id="GO:0046872">
    <property type="term" value="F:metal ion binding"/>
    <property type="evidence" value="ECO:0007669"/>
    <property type="project" value="UniProtKB-KW"/>
</dbReference>
<dbReference type="GO" id="GO:0005737">
    <property type="term" value="C:cytoplasm"/>
    <property type="evidence" value="ECO:0007669"/>
    <property type="project" value="UniProtKB-SubCell"/>
</dbReference>
<evidence type="ECO:0000256" key="10">
    <source>
        <dbReference type="ARBA" id="ARBA00023157"/>
    </source>
</evidence>
<dbReference type="InterPro" id="IPR003482">
    <property type="entry name" value="Whib"/>
</dbReference>
<keyword evidence="6 12" id="KW-0408">Iron</keyword>
<feature type="binding site" evidence="12">
    <location>
        <position position="53"/>
    </location>
    <ligand>
        <name>[4Fe-4S] cluster</name>
        <dbReference type="ChEBI" id="CHEBI:49883"/>
    </ligand>
</feature>
<evidence type="ECO:0000256" key="5">
    <source>
        <dbReference type="ARBA" id="ARBA00022723"/>
    </source>
</evidence>
<evidence type="ECO:0000256" key="1">
    <source>
        <dbReference type="ARBA" id="ARBA00004496"/>
    </source>
</evidence>
<dbReference type="eggNOG" id="ENOG5032S23">
    <property type="taxonomic scope" value="Bacteria"/>
</dbReference>
<organism evidence="14 15">
    <name type="scientific">Nakamurella multipartita (strain ATCC 700099 / DSM 44233 / CIP 104796 / JCM 9543 / NBRC 105858 / Y-104)</name>
    <name type="common">Microsphaera multipartita</name>
    <dbReference type="NCBI Taxonomy" id="479431"/>
    <lineage>
        <taxon>Bacteria</taxon>
        <taxon>Bacillati</taxon>
        <taxon>Actinomycetota</taxon>
        <taxon>Actinomycetes</taxon>
        <taxon>Nakamurellales</taxon>
        <taxon>Nakamurellaceae</taxon>
        <taxon>Nakamurella</taxon>
    </lineage>
</organism>
<dbReference type="KEGG" id="nml:Namu_1303"/>
<dbReference type="Pfam" id="PF02467">
    <property type="entry name" value="Whib"/>
    <property type="match status" value="1"/>
</dbReference>
<keyword evidence="8 12" id="KW-0805">Transcription regulation</keyword>
<feature type="binding site" evidence="12">
    <location>
        <position position="23"/>
    </location>
    <ligand>
        <name>[4Fe-4S] cluster</name>
        <dbReference type="ChEBI" id="CHEBI:49883"/>
    </ligand>
</feature>
<dbReference type="GO" id="GO:0045892">
    <property type="term" value="P:negative regulation of DNA-templated transcription"/>
    <property type="evidence" value="ECO:0007669"/>
    <property type="project" value="TreeGrafter"/>
</dbReference>
<accession>C8XDP2</accession>
<comment type="PTM">
    <text evidence="12">The Fe-S cluster can be nitrosylated by nitric oxide (NO).</text>
</comment>
<feature type="binding site" evidence="12">
    <location>
        <position position="56"/>
    </location>
    <ligand>
        <name>[4Fe-4S] cluster</name>
        <dbReference type="ChEBI" id="CHEBI:49883"/>
    </ligand>
</feature>
<dbReference type="AlphaFoldDB" id="C8XDP2"/>
<dbReference type="GO" id="GO:0003677">
    <property type="term" value="F:DNA binding"/>
    <property type="evidence" value="ECO:0007669"/>
    <property type="project" value="UniProtKB-UniRule"/>
</dbReference>
<comment type="subcellular location">
    <subcellularLocation>
        <location evidence="1 12">Cytoplasm</location>
    </subcellularLocation>
</comment>
<keyword evidence="10 12" id="KW-1015">Disulfide bond</keyword>
<keyword evidence="9 12" id="KW-0238">DNA-binding</keyword>
<evidence type="ECO:0000313" key="14">
    <source>
        <dbReference type="EMBL" id="ACV77706.1"/>
    </source>
</evidence>
<evidence type="ECO:0000256" key="9">
    <source>
        <dbReference type="ARBA" id="ARBA00023125"/>
    </source>
</evidence>
<feature type="binding site" evidence="12">
    <location>
        <position position="62"/>
    </location>
    <ligand>
        <name>[4Fe-4S] cluster</name>
        <dbReference type="ChEBI" id="CHEBI:49883"/>
    </ligand>
</feature>
<keyword evidence="3 12" id="KW-0004">4Fe-4S</keyword>
<reference evidence="15" key="1">
    <citation type="submission" date="2009-09" db="EMBL/GenBank/DDBJ databases">
        <title>The complete genome of Nakamurella multipartita DSM 44233.</title>
        <authorList>
            <consortium name="US DOE Joint Genome Institute (JGI-PGF)"/>
            <person name="Lucas S."/>
            <person name="Copeland A."/>
            <person name="Lapidus A."/>
            <person name="Glavina del Rio T."/>
            <person name="Dalin E."/>
            <person name="Tice H."/>
            <person name="Bruce D."/>
            <person name="Goodwin L."/>
            <person name="Pitluck S."/>
            <person name="Kyrpides N."/>
            <person name="Mavromatis K."/>
            <person name="Ivanova N."/>
            <person name="Ovchinnikova G."/>
            <person name="Sims D."/>
            <person name="Meincke L."/>
            <person name="Brettin T."/>
            <person name="Detter J.C."/>
            <person name="Han C."/>
            <person name="Larimer F."/>
            <person name="Land M."/>
            <person name="Hauser L."/>
            <person name="Markowitz V."/>
            <person name="Cheng J.-F."/>
            <person name="Hugenholtz P."/>
            <person name="Woyke T."/>
            <person name="Wu D."/>
            <person name="Klenk H.-P."/>
            <person name="Eisen J.A."/>
        </authorList>
    </citation>
    <scope>NUCLEOTIDE SEQUENCE [LARGE SCALE GENOMIC DNA]</scope>
    <source>
        <strain evidence="15">ATCC 700099 / DSM 44233 / CIP 104796 / JCM 9543 / NBRC 105858 / Y-104</strain>
    </source>
</reference>
<dbReference type="GO" id="GO:0051539">
    <property type="term" value="F:4 iron, 4 sulfur cluster binding"/>
    <property type="evidence" value="ECO:0007669"/>
    <property type="project" value="UniProtKB-UniRule"/>
</dbReference>
<dbReference type="Proteomes" id="UP000002218">
    <property type="component" value="Chromosome"/>
</dbReference>
<dbReference type="HOGENOM" id="CLU_106245_6_0_11"/>
<dbReference type="PANTHER" id="PTHR38839:SF5">
    <property type="entry name" value="TRANSCRIPTIONAL REGULATOR WHID"/>
    <property type="match status" value="1"/>
</dbReference>
<evidence type="ECO:0000313" key="15">
    <source>
        <dbReference type="Proteomes" id="UP000002218"/>
    </source>
</evidence>
<dbReference type="PANTHER" id="PTHR38839">
    <property type="entry name" value="TRANSCRIPTIONAL REGULATOR WHID-RELATED"/>
    <property type="match status" value="1"/>
</dbReference>
<dbReference type="OrthoDB" id="4954884at2"/>
<comment type="similarity">
    <text evidence="2 12">Belongs to the WhiB family.</text>
</comment>
<keyword evidence="11 12" id="KW-0804">Transcription</keyword>
<keyword evidence="15" id="KW-1185">Reference proteome</keyword>
<keyword evidence="5 12" id="KW-0479">Metal-binding</keyword>